<evidence type="ECO:0000259" key="15">
    <source>
        <dbReference type="Pfam" id="PF22599"/>
    </source>
</evidence>
<comment type="subunit">
    <text evidence="11">Forms a complex with SecF. Part of the essential Sec protein translocation apparatus which comprises SecA, SecYEG and auxiliary proteins SecDF-YajC and YidC.</text>
</comment>
<keyword evidence="7 11" id="KW-0811">Translocation</keyword>
<evidence type="ECO:0000259" key="14">
    <source>
        <dbReference type="Pfam" id="PF21760"/>
    </source>
</evidence>
<dbReference type="Pfam" id="PF02355">
    <property type="entry name" value="SecD_SecF_C"/>
    <property type="match status" value="1"/>
</dbReference>
<evidence type="ECO:0000256" key="9">
    <source>
        <dbReference type="ARBA" id="ARBA00060774"/>
    </source>
</evidence>
<evidence type="ECO:0000256" key="8">
    <source>
        <dbReference type="ARBA" id="ARBA00023136"/>
    </source>
</evidence>
<keyword evidence="3 11" id="KW-1003">Cell membrane</keyword>
<feature type="domain" description="Protein export membrane protein SecD/SecF C-terminal" evidence="12">
    <location>
        <begin position="440"/>
        <end position="608"/>
    </location>
</feature>
<dbReference type="Gene3D" id="3.30.1360.200">
    <property type="match status" value="1"/>
</dbReference>
<comment type="function">
    <text evidence="11">Part of the Sec protein translocase complex. Interacts with the SecYEG preprotein conducting channel. SecDF uses the proton motive force (PMF) to complete protein translocation after the ATP-dependent function of SecA.</text>
</comment>
<dbReference type="GO" id="GO:0065002">
    <property type="term" value="P:intracellular protein transmembrane transport"/>
    <property type="evidence" value="ECO:0007669"/>
    <property type="project" value="UniProtKB-UniRule"/>
</dbReference>
<evidence type="ECO:0000256" key="7">
    <source>
        <dbReference type="ARBA" id="ARBA00023010"/>
    </source>
</evidence>
<feature type="domain" description="SecD export protein N-terminal TM" evidence="13">
    <location>
        <begin position="1"/>
        <end position="98"/>
    </location>
</feature>
<dbReference type="InterPro" id="IPR022646">
    <property type="entry name" value="SecD/SecF_CS"/>
</dbReference>
<dbReference type="Pfam" id="PF21760">
    <property type="entry name" value="SecD_1st"/>
    <property type="match status" value="1"/>
</dbReference>
<evidence type="ECO:0000256" key="10">
    <source>
        <dbReference type="ARBA" id="ARBA00068220"/>
    </source>
</evidence>
<dbReference type="InterPro" id="IPR027398">
    <property type="entry name" value="SecD-TM"/>
</dbReference>
<dbReference type="EMBL" id="FKLO01000023">
    <property type="protein sequence ID" value="SAM58729.1"/>
    <property type="molecule type" value="Genomic_DNA"/>
</dbReference>
<dbReference type="HAMAP" id="MF_01463_B">
    <property type="entry name" value="SecD_B"/>
    <property type="match status" value="1"/>
</dbReference>
<evidence type="ECO:0000313" key="16">
    <source>
        <dbReference type="EMBL" id="SAM58729.1"/>
    </source>
</evidence>
<dbReference type="Gene3D" id="3.30.70.3400">
    <property type="match status" value="1"/>
</dbReference>
<dbReference type="Gene3D" id="1.20.1640.10">
    <property type="entry name" value="Multidrug efflux transporter AcrB transmembrane domain"/>
    <property type="match status" value="1"/>
</dbReference>
<sequence>MNRAFAGWKYALIIAITLLGALLALPNWFGKSPTVQMQFASPEAATAAAQEVTTQLHAANIEPSRWKVDGQNLNLFFPQTDVQIQARDLLTSKYPDNAISVNLLPNTPQWLQSMGLSPMNLGLDLRGGISFLLQVDSNELFTRKSAELIDIATSTAEKNNIPMQGAEAAQNGGVNLSFASDGDRERALDELRTLLPPGLEQVNLEENGQYRVRLQYSEQGISELKRRAADQNRQRMTSRVNSLGVAEPSIQVVGDDRLLIQLPGIQDVAKAKEMLGSTATLEFYIVDEQGDLAQAVRMKRAPFGSKLAYFEDGSPILLKRKVVLSGEHIIDAAVNPASQQGIAVDVVLDSAGGAQMAQVTRENLKKPMATIYVEYVPVTKNDENGNPVTTVEKHETVVNSATIQSQFADRFQITGVTPLSRAQKLAATLRAGSLVAPVYIIEERTIGPNAGKKNIDQGVNASLLGLAFIVIFMLIYYRKLGLYANLALVVNLVLLLALMSLLGATLTLPGIAGIVLTLGMAVDANVLIYERIREEVHEHIEIHQAVRMGFANALSTIVDANITTLIVAVLLFSFGAGPIKGFAVTLSLGILTTMFTAIFVTRALVEYLTLRKPNPKINL</sequence>
<proteinExistence type="inferred from homology"/>
<dbReference type="GO" id="GO:0043952">
    <property type="term" value="P:protein transport by the Sec complex"/>
    <property type="evidence" value="ECO:0007669"/>
    <property type="project" value="UniProtKB-UniRule"/>
</dbReference>
<feature type="transmembrane region" description="Helical" evidence="11">
    <location>
        <begin position="582"/>
        <end position="605"/>
    </location>
</feature>
<evidence type="ECO:0000256" key="5">
    <source>
        <dbReference type="ARBA" id="ARBA00022927"/>
    </source>
</evidence>
<dbReference type="GO" id="GO:0006605">
    <property type="term" value="P:protein targeting"/>
    <property type="evidence" value="ECO:0007669"/>
    <property type="project" value="UniProtKB-UniRule"/>
</dbReference>
<evidence type="ECO:0000259" key="12">
    <source>
        <dbReference type="Pfam" id="PF02355"/>
    </source>
</evidence>
<evidence type="ECO:0000313" key="17">
    <source>
        <dbReference type="Proteomes" id="UP000190837"/>
    </source>
</evidence>
<dbReference type="AlphaFoldDB" id="A0A1C3H2R0"/>
<evidence type="ECO:0000256" key="11">
    <source>
        <dbReference type="HAMAP-Rule" id="MF_01463"/>
    </source>
</evidence>
<evidence type="ECO:0000256" key="3">
    <source>
        <dbReference type="ARBA" id="ARBA00022475"/>
    </source>
</evidence>
<evidence type="ECO:0000256" key="2">
    <source>
        <dbReference type="ARBA" id="ARBA00022448"/>
    </source>
</evidence>
<reference evidence="17" key="1">
    <citation type="submission" date="2016-04" db="EMBL/GenBank/DDBJ databases">
        <authorList>
            <person name="Tagini F."/>
        </authorList>
    </citation>
    <scope>NUCLEOTIDE SEQUENCE [LARGE SCALE GENOMIC DNA]</scope>
    <source>
        <strain evidence="17">CHUV0807</strain>
    </source>
</reference>
<evidence type="ECO:0000256" key="6">
    <source>
        <dbReference type="ARBA" id="ARBA00022989"/>
    </source>
</evidence>
<feature type="domain" description="Protein translocase subunit SecDF P1" evidence="14">
    <location>
        <begin position="230"/>
        <end position="288"/>
    </location>
</feature>
<keyword evidence="6 11" id="KW-1133">Transmembrane helix</keyword>
<keyword evidence="8 11" id="KW-0472">Membrane</keyword>
<feature type="transmembrane region" description="Helical" evidence="11">
    <location>
        <begin position="458"/>
        <end position="477"/>
    </location>
</feature>
<dbReference type="GO" id="GO:0005886">
    <property type="term" value="C:plasma membrane"/>
    <property type="evidence" value="ECO:0007669"/>
    <property type="project" value="UniProtKB-SubCell"/>
</dbReference>
<evidence type="ECO:0000256" key="1">
    <source>
        <dbReference type="ARBA" id="ARBA00004651"/>
    </source>
</evidence>
<gene>
    <name evidence="11" type="primary">secD</name>
    <name evidence="16" type="ORF">CHUV0807_0479</name>
</gene>
<dbReference type="NCBIfam" id="TIGR01129">
    <property type="entry name" value="secD"/>
    <property type="match status" value="1"/>
</dbReference>
<dbReference type="InterPro" id="IPR048634">
    <property type="entry name" value="SecD_SecF_C"/>
</dbReference>
<dbReference type="Pfam" id="PF22599">
    <property type="entry name" value="SecDF_P1_head"/>
    <property type="match status" value="1"/>
</dbReference>
<keyword evidence="5 11" id="KW-0653">Protein transport</keyword>
<feature type="transmembrane region" description="Helical" evidence="11">
    <location>
        <begin position="550"/>
        <end position="576"/>
    </location>
</feature>
<dbReference type="PANTHER" id="PTHR30081">
    <property type="entry name" value="PROTEIN-EXPORT MEMBRANE PROTEIN SEC"/>
    <property type="match status" value="1"/>
</dbReference>
<comment type="similarity">
    <text evidence="9 11">Belongs to the SecD/SecF family. SecD subfamily.</text>
</comment>
<feature type="transmembrane region" description="Helical" evidence="11">
    <location>
        <begin position="510"/>
        <end position="529"/>
    </location>
</feature>
<organism evidence="16 17">
    <name type="scientific">Cardiobacterium hominis</name>
    <dbReference type="NCBI Taxonomy" id="2718"/>
    <lineage>
        <taxon>Bacteria</taxon>
        <taxon>Pseudomonadati</taxon>
        <taxon>Pseudomonadota</taxon>
        <taxon>Gammaproteobacteria</taxon>
        <taxon>Cardiobacteriales</taxon>
        <taxon>Cardiobacteriaceae</taxon>
        <taxon>Cardiobacterium</taxon>
    </lineage>
</organism>
<comment type="subcellular location">
    <subcellularLocation>
        <location evidence="1 11">Cell membrane</location>
        <topology evidence="1 11">Multi-pass membrane protein</topology>
    </subcellularLocation>
</comment>
<dbReference type="InterPro" id="IPR055344">
    <property type="entry name" value="SecD_SecF_C_bact"/>
</dbReference>
<dbReference type="GO" id="GO:0015450">
    <property type="term" value="F:protein-transporting ATPase activity"/>
    <property type="evidence" value="ECO:0007669"/>
    <property type="project" value="InterPro"/>
</dbReference>
<dbReference type="PANTHER" id="PTHR30081:SF1">
    <property type="entry name" value="PROTEIN TRANSLOCASE SUBUNIT SECD"/>
    <property type="match status" value="1"/>
</dbReference>
<dbReference type="Proteomes" id="UP000190837">
    <property type="component" value="Unassembled WGS sequence"/>
</dbReference>
<dbReference type="RefSeq" id="WP_079539442.1">
    <property type="nucleotide sequence ID" value="NZ_CP171111.1"/>
</dbReference>
<keyword evidence="2 11" id="KW-0813">Transport</keyword>
<dbReference type="InterPro" id="IPR005791">
    <property type="entry name" value="SecD"/>
</dbReference>
<dbReference type="NCBIfam" id="TIGR00916">
    <property type="entry name" value="2A0604s01"/>
    <property type="match status" value="1"/>
</dbReference>
<feature type="domain" description="SecDF P1 head subdomain" evidence="15">
    <location>
        <begin position="308"/>
        <end position="436"/>
    </location>
</feature>
<comment type="caution">
    <text evidence="11">Lacks conserved residue(s) required for the propagation of feature annotation.</text>
</comment>
<dbReference type="FunFam" id="3.30.1360.200:FF:000001">
    <property type="entry name" value="Protein translocase subunit SecD"/>
    <property type="match status" value="1"/>
</dbReference>
<evidence type="ECO:0000256" key="4">
    <source>
        <dbReference type="ARBA" id="ARBA00022692"/>
    </source>
</evidence>
<protein>
    <recommendedName>
        <fullName evidence="10 11">Protein translocase subunit SecD</fullName>
    </recommendedName>
</protein>
<feature type="transmembrane region" description="Helical" evidence="11">
    <location>
        <begin position="484"/>
        <end position="504"/>
    </location>
</feature>
<dbReference type="Pfam" id="PF07549">
    <property type="entry name" value="Sec_GG"/>
    <property type="match status" value="1"/>
</dbReference>
<dbReference type="SUPFAM" id="SSF82866">
    <property type="entry name" value="Multidrug efflux transporter AcrB transmembrane domain"/>
    <property type="match status" value="1"/>
</dbReference>
<dbReference type="InterPro" id="IPR022813">
    <property type="entry name" value="SecD/SecF_arch_bac"/>
</dbReference>
<keyword evidence="4 11" id="KW-0812">Transmembrane</keyword>
<evidence type="ECO:0000259" key="13">
    <source>
        <dbReference type="Pfam" id="PF13721"/>
    </source>
</evidence>
<dbReference type="FunFam" id="1.20.1640.10:FF:000004">
    <property type="entry name" value="Protein translocase subunit SecD"/>
    <property type="match status" value="1"/>
</dbReference>
<dbReference type="InterPro" id="IPR054384">
    <property type="entry name" value="SecDF_P1_head"/>
</dbReference>
<accession>A0A1C3H2R0</accession>
<name>A0A1C3H2R0_9GAMM</name>
<dbReference type="InterPro" id="IPR048631">
    <property type="entry name" value="SecD_1st"/>
</dbReference>
<dbReference type="Pfam" id="PF13721">
    <property type="entry name" value="SecD-TM1"/>
    <property type="match status" value="1"/>
</dbReference>